<dbReference type="RefSeq" id="WP_075766708.1">
    <property type="nucleotide sequence ID" value="NZ_MJIL01000089.1"/>
</dbReference>
<dbReference type="PANTHER" id="PTHR11496">
    <property type="entry name" value="ALCOHOL DEHYDROGENASE"/>
    <property type="match status" value="1"/>
</dbReference>
<evidence type="ECO:0000259" key="5">
    <source>
        <dbReference type="Pfam" id="PF00465"/>
    </source>
</evidence>
<comment type="caution">
    <text evidence="7">The sequence shown here is derived from an EMBL/GenBank/DDBJ whole genome shotgun (WGS) entry which is preliminary data.</text>
</comment>
<sequence>MLIYKAMVSVNKQLNKLVTIPFPHLEAGINSLNKAGELMAIAGAKKAMIVTGRSSSAAIIPALCNSLDEHGIDYAIFNQVMPDPTIATVATGADFYKQFHCDSIIALGGGSPIDCAKVIGAKVVRDRPVRTMAGKLKIRRKLPPFLAIPTTAGTGSEATVAAVVSDPAARQKFAIVDPALLPDYAIIDPKLMIGLPQDMTAATGMDALTHAVEAFIGTYNTPLSDKYARQAIEKIFEFLPKAYNNGQDLEAREQMAMASYEAGCAFTRAFVGYVHAIAHQLGGMYHIPHGQANAILLPEVLRLLHPYCKARLEELANVIGLNNGSEFIDAVVELNKKLNIPNGFPELKAEDITLISQRALAEAHGTYPVPGYLSQSQCERLLKQFLVVTPEKAAPDVEASKKALTEHAEG</sequence>
<dbReference type="Pfam" id="PF00465">
    <property type="entry name" value="Fe-ADH"/>
    <property type="match status" value="1"/>
</dbReference>
<evidence type="ECO:0000256" key="4">
    <source>
        <dbReference type="ARBA" id="ARBA00023027"/>
    </source>
</evidence>
<evidence type="ECO:0000256" key="3">
    <source>
        <dbReference type="ARBA" id="ARBA00023002"/>
    </source>
</evidence>
<dbReference type="GO" id="GO:0004022">
    <property type="term" value="F:alcohol dehydrogenase (NAD+) activity"/>
    <property type="evidence" value="ECO:0007669"/>
    <property type="project" value="TreeGrafter"/>
</dbReference>
<dbReference type="InterPro" id="IPR056798">
    <property type="entry name" value="ADH_Fe_C"/>
</dbReference>
<dbReference type="SUPFAM" id="SSF56796">
    <property type="entry name" value="Dehydroquinate synthase-like"/>
    <property type="match status" value="1"/>
</dbReference>
<comment type="cofactor">
    <cofactor evidence="1">
        <name>Fe cation</name>
        <dbReference type="ChEBI" id="CHEBI:24875"/>
    </cofactor>
</comment>
<organism evidence="7 8">
    <name type="scientific">Photobacterium proteolyticum</name>
    <dbReference type="NCBI Taxonomy" id="1903952"/>
    <lineage>
        <taxon>Bacteria</taxon>
        <taxon>Pseudomonadati</taxon>
        <taxon>Pseudomonadota</taxon>
        <taxon>Gammaproteobacteria</taxon>
        <taxon>Vibrionales</taxon>
        <taxon>Vibrionaceae</taxon>
        <taxon>Photobacterium</taxon>
    </lineage>
</organism>
<protein>
    <submittedName>
        <fullName evidence="7">Dehydrogenase</fullName>
    </submittedName>
</protein>
<feature type="domain" description="Fe-containing alcohol dehydrogenase-like C-terminal" evidence="6">
    <location>
        <begin position="200"/>
        <end position="384"/>
    </location>
</feature>
<gene>
    <name evidence="7" type="ORF">BIT28_11900</name>
</gene>
<keyword evidence="3" id="KW-0560">Oxidoreductase</keyword>
<dbReference type="PROSITE" id="PS00060">
    <property type="entry name" value="ADH_IRON_2"/>
    <property type="match status" value="1"/>
</dbReference>
<evidence type="ECO:0000313" key="7">
    <source>
        <dbReference type="EMBL" id="OLQ73065.1"/>
    </source>
</evidence>
<keyword evidence="4" id="KW-0520">NAD</keyword>
<dbReference type="AlphaFoldDB" id="A0A1Q9GFA7"/>
<name>A0A1Q9GFA7_9GAMM</name>
<dbReference type="FunFam" id="1.20.1090.10:FF:000001">
    <property type="entry name" value="Aldehyde-alcohol dehydrogenase"/>
    <property type="match status" value="1"/>
</dbReference>
<dbReference type="GO" id="GO:0046872">
    <property type="term" value="F:metal ion binding"/>
    <property type="evidence" value="ECO:0007669"/>
    <property type="project" value="InterPro"/>
</dbReference>
<dbReference type="Gene3D" id="1.20.1090.10">
    <property type="entry name" value="Dehydroquinate synthase-like - alpha domain"/>
    <property type="match status" value="1"/>
</dbReference>
<proteinExistence type="inferred from homology"/>
<dbReference type="STRING" id="1903952.BIT28_11900"/>
<dbReference type="PROSITE" id="PS00913">
    <property type="entry name" value="ADH_IRON_1"/>
    <property type="match status" value="1"/>
</dbReference>
<feature type="domain" description="Alcohol dehydrogenase iron-type/glycerol dehydrogenase GldA" evidence="5">
    <location>
        <begin position="28"/>
        <end position="189"/>
    </location>
</feature>
<dbReference type="InterPro" id="IPR018211">
    <property type="entry name" value="ADH_Fe_CS"/>
</dbReference>
<dbReference type="CDD" id="cd08189">
    <property type="entry name" value="Fe-ADH-like"/>
    <property type="match status" value="1"/>
</dbReference>
<comment type="similarity">
    <text evidence="2">Belongs to the iron-containing alcohol dehydrogenase family.</text>
</comment>
<evidence type="ECO:0000256" key="1">
    <source>
        <dbReference type="ARBA" id="ARBA00001962"/>
    </source>
</evidence>
<dbReference type="FunFam" id="3.40.50.1970:FF:000003">
    <property type="entry name" value="Alcohol dehydrogenase, iron-containing"/>
    <property type="match status" value="1"/>
</dbReference>
<dbReference type="EMBL" id="MJIL01000089">
    <property type="protein sequence ID" value="OLQ73065.1"/>
    <property type="molecule type" value="Genomic_DNA"/>
</dbReference>
<evidence type="ECO:0000259" key="6">
    <source>
        <dbReference type="Pfam" id="PF25137"/>
    </source>
</evidence>
<dbReference type="Pfam" id="PF25137">
    <property type="entry name" value="ADH_Fe_C"/>
    <property type="match status" value="1"/>
</dbReference>
<evidence type="ECO:0000256" key="2">
    <source>
        <dbReference type="ARBA" id="ARBA00007358"/>
    </source>
</evidence>
<evidence type="ECO:0000313" key="8">
    <source>
        <dbReference type="Proteomes" id="UP000186905"/>
    </source>
</evidence>
<dbReference type="Proteomes" id="UP000186905">
    <property type="component" value="Unassembled WGS sequence"/>
</dbReference>
<dbReference type="InterPro" id="IPR001670">
    <property type="entry name" value="ADH_Fe/GldA"/>
</dbReference>
<dbReference type="PANTHER" id="PTHR11496:SF102">
    <property type="entry name" value="ALCOHOL DEHYDROGENASE 4"/>
    <property type="match status" value="1"/>
</dbReference>
<dbReference type="InterPro" id="IPR039697">
    <property type="entry name" value="Alcohol_dehydrogenase_Fe"/>
</dbReference>
<reference evidence="7 8" key="1">
    <citation type="submission" date="2016-09" db="EMBL/GenBank/DDBJ databases">
        <title>Photobacterium proteolyticum sp. nov. a protease producing bacterium isolated from ocean sediments of Laizhou Bay.</title>
        <authorList>
            <person name="Li Y."/>
        </authorList>
    </citation>
    <scope>NUCLEOTIDE SEQUENCE [LARGE SCALE GENOMIC DNA]</scope>
    <source>
        <strain evidence="7 8">13-12</strain>
    </source>
</reference>
<accession>A0A1Q9GFA7</accession>
<keyword evidence="8" id="KW-1185">Reference proteome</keyword>
<dbReference type="Gene3D" id="3.40.50.1970">
    <property type="match status" value="1"/>
</dbReference>